<protein>
    <submittedName>
        <fullName evidence="3">Lyase_8 domain-containing protein</fullName>
    </submittedName>
</protein>
<evidence type="ECO:0000313" key="2">
    <source>
        <dbReference type="Proteomes" id="UP000095280"/>
    </source>
</evidence>
<dbReference type="AlphaFoldDB" id="A0A1I8JNM4"/>
<feature type="compositionally biased region" description="Polar residues" evidence="1">
    <location>
        <begin position="14"/>
        <end position="27"/>
    </location>
</feature>
<feature type="compositionally biased region" description="Polar residues" evidence="1">
    <location>
        <begin position="48"/>
        <end position="62"/>
    </location>
</feature>
<accession>A0A1I8JNM4</accession>
<organism evidence="2 3">
    <name type="scientific">Macrostomum lignano</name>
    <dbReference type="NCBI Taxonomy" id="282301"/>
    <lineage>
        <taxon>Eukaryota</taxon>
        <taxon>Metazoa</taxon>
        <taxon>Spiralia</taxon>
        <taxon>Lophotrochozoa</taxon>
        <taxon>Platyhelminthes</taxon>
        <taxon>Rhabditophora</taxon>
        <taxon>Macrostomorpha</taxon>
        <taxon>Macrostomida</taxon>
        <taxon>Macrostomidae</taxon>
        <taxon>Macrostomum</taxon>
    </lineage>
</organism>
<feature type="compositionally biased region" description="Low complexity" evidence="1">
    <location>
        <begin position="35"/>
        <end position="47"/>
    </location>
</feature>
<feature type="region of interest" description="Disordered" evidence="1">
    <location>
        <begin position="1"/>
        <end position="62"/>
    </location>
</feature>
<reference evidence="3" key="1">
    <citation type="submission" date="2016-11" db="UniProtKB">
        <authorList>
            <consortium name="WormBaseParasite"/>
        </authorList>
    </citation>
    <scope>IDENTIFICATION</scope>
</reference>
<name>A0A1I8JNM4_9PLAT</name>
<proteinExistence type="predicted"/>
<sequence length="147" mass="15460">RESSAGTFEDSGVSGFNTPSYPPTRSITIEAAWTPPAALAEPESASPYNFTMDSPAPTTETDCRTFQRSLKAAAVSGFPIQILVLDDSSSGAAADDCTIECPDGGGAKVFIDADSLELASRLHLCSVTVQADADKSLEFRVKKLPAR</sequence>
<dbReference type="WBParaSite" id="snap_masked-unitig_32440-processed-gene-0.0-mRNA-1">
    <property type="protein sequence ID" value="snap_masked-unitig_32440-processed-gene-0.0-mRNA-1"/>
    <property type="gene ID" value="snap_masked-unitig_32440-processed-gene-0.0"/>
</dbReference>
<keyword evidence="2" id="KW-1185">Reference proteome</keyword>
<dbReference type="Proteomes" id="UP000095280">
    <property type="component" value="Unplaced"/>
</dbReference>
<evidence type="ECO:0000313" key="3">
    <source>
        <dbReference type="WBParaSite" id="snap_masked-unitig_32440-processed-gene-0.0-mRNA-1"/>
    </source>
</evidence>
<evidence type="ECO:0000256" key="1">
    <source>
        <dbReference type="SAM" id="MobiDB-lite"/>
    </source>
</evidence>